<evidence type="ECO:0000313" key="2">
    <source>
        <dbReference type="EMBL" id="EGF90340.1"/>
    </source>
</evidence>
<evidence type="ECO:0000313" key="3">
    <source>
        <dbReference type="Proteomes" id="UP000006512"/>
    </source>
</evidence>
<dbReference type="InterPro" id="IPR029063">
    <property type="entry name" value="SAM-dependent_MTases_sf"/>
</dbReference>
<sequence length="270" mass="30548">MGLWLRGVTRWVTRKRCRFALVTPPFLSRQVLLAKDGQSPLQLFARDRHDMNMYNYMFLDEPYSFRKMKREACITKAFDDIVRDKARPFIVDCGANIGSATVYFGQTYPQATVVAIEPEAGNFAVLERNCAQLGNVRPILAGVSNQSGMADTIDTGLGHDAFRTRVSDTGTTPLVSMNDLLREAETRGEKPFIVKIDIEGFEAQLFSSDTEWVDKFPVVIIEFHDWMLPRQKTSQNALRVLAGLDRDFILKGENIFSISNRLRNPQSADS</sequence>
<dbReference type="GO" id="GO:0032259">
    <property type="term" value="P:methylation"/>
    <property type="evidence" value="ECO:0007669"/>
    <property type="project" value="UniProtKB-KW"/>
</dbReference>
<evidence type="ECO:0000259" key="1">
    <source>
        <dbReference type="Pfam" id="PF05050"/>
    </source>
</evidence>
<dbReference type="HOGENOM" id="CLU_086956_0_0_5"/>
<dbReference type="EMBL" id="GL883079">
    <property type="protein sequence ID" value="EGF90340.1"/>
    <property type="molecule type" value="Genomic_DNA"/>
</dbReference>
<dbReference type="NCBIfam" id="TIGR01444">
    <property type="entry name" value="fkbM_fam"/>
    <property type="match status" value="1"/>
</dbReference>
<dbReference type="AlphaFoldDB" id="F4QQ53"/>
<reference evidence="3" key="1">
    <citation type="submission" date="2011-03" db="EMBL/GenBank/DDBJ databases">
        <title>Draft genome sequence of Brevundimonas diminuta.</title>
        <authorList>
            <person name="Brown P.J.B."/>
            <person name="Buechlein A."/>
            <person name="Hemmerich C."/>
            <person name="Brun Y.V."/>
        </authorList>
    </citation>
    <scope>NUCLEOTIDE SEQUENCE [LARGE SCALE GENOMIC DNA]</scope>
    <source>
        <strain evidence="3">C19</strain>
    </source>
</reference>
<dbReference type="Proteomes" id="UP000006512">
    <property type="component" value="Unassembled WGS sequence"/>
</dbReference>
<dbReference type="eggNOG" id="COG4122">
    <property type="taxonomic scope" value="Bacteria"/>
</dbReference>
<dbReference type="PANTHER" id="PTHR34203">
    <property type="entry name" value="METHYLTRANSFERASE, FKBM FAMILY PROTEIN"/>
    <property type="match status" value="1"/>
</dbReference>
<dbReference type="SUPFAM" id="SSF53335">
    <property type="entry name" value="S-adenosyl-L-methionine-dependent methyltransferases"/>
    <property type="match status" value="1"/>
</dbReference>
<keyword evidence="2" id="KW-0808">Transferase</keyword>
<gene>
    <name evidence="2" type="ORF">ABI_33580</name>
</gene>
<dbReference type="Pfam" id="PF05050">
    <property type="entry name" value="Methyltransf_21"/>
    <property type="match status" value="1"/>
</dbReference>
<dbReference type="InterPro" id="IPR006342">
    <property type="entry name" value="FkbM_mtfrase"/>
</dbReference>
<dbReference type="PANTHER" id="PTHR34203:SF15">
    <property type="entry name" value="SLL1173 PROTEIN"/>
    <property type="match status" value="1"/>
</dbReference>
<dbReference type="InterPro" id="IPR052514">
    <property type="entry name" value="SAM-dependent_MTase"/>
</dbReference>
<protein>
    <submittedName>
        <fullName evidence="2">Methyltransferase, FkbM family domain protein</fullName>
    </submittedName>
</protein>
<keyword evidence="3" id="KW-1185">Reference proteome</keyword>
<proteinExistence type="predicted"/>
<name>F4QQ53_9CAUL</name>
<feature type="domain" description="Methyltransferase FkbM" evidence="1">
    <location>
        <begin position="92"/>
        <end position="240"/>
    </location>
</feature>
<accession>F4QQ53</accession>
<organism evidence="2 3">
    <name type="scientific">Asticcacaulis biprosthecium C19</name>
    <dbReference type="NCBI Taxonomy" id="715226"/>
    <lineage>
        <taxon>Bacteria</taxon>
        <taxon>Pseudomonadati</taxon>
        <taxon>Pseudomonadota</taxon>
        <taxon>Alphaproteobacteria</taxon>
        <taxon>Caulobacterales</taxon>
        <taxon>Caulobacteraceae</taxon>
        <taxon>Asticcacaulis</taxon>
    </lineage>
</organism>
<dbReference type="STRING" id="715226.ABI_33580"/>
<dbReference type="GO" id="GO:0008168">
    <property type="term" value="F:methyltransferase activity"/>
    <property type="evidence" value="ECO:0007669"/>
    <property type="project" value="UniProtKB-KW"/>
</dbReference>
<dbReference type="Gene3D" id="3.40.50.150">
    <property type="entry name" value="Vaccinia Virus protein VP39"/>
    <property type="match status" value="1"/>
</dbReference>
<keyword evidence="2" id="KW-0489">Methyltransferase</keyword>